<keyword evidence="3" id="KW-0812">Transmembrane</keyword>
<dbReference type="AlphaFoldDB" id="A0A1X7ST92"/>
<evidence type="ECO:0000256" key="4">
    <source>
        <dbReference type="ARBA" id="ARBA00022989"/>
    </source>
</evidence>
<dbReference type="SUPFAM" id="SSF52540">
    <property type="entry name" value="P-loop containing nucleoside triphosphate hydrolases"/>
    <property type="match status" value="1"/>
</dbReference>
<evidence type="ECO:0000313" key="6">
    <source>
        <dbReference type="EnsemblMetazoa" id="Aqu2.1.05306_001"/>
    </source>
</evidence>
<evidence type="ECO:0008006" key="7">
    <source>
        <dbReference type="Google" id="ProtNLM"/>
    </source>
</evidence>
<protein>
    <recommendedName>
        <fullName evidence="7">ABC transporter family G domain-containing protein</fullName>
    </recommendedName>
</protein>
<evidence type="ECO:0000256" key="2">
    <source>
        <dbReference type="ARBA" id="ARBA00022448"/>
    </source>
</evidence>
<evidence type="ECO:0000256" key="3">
    <source>
        <dbReference type="ARBA" id="ARBA00022692"/>
    </source>
</evidence>
<sequence>LDATSSIELLSHLNELAYSNRTVVLTIYQPRFEIFYMFHKLILLSDGKVAYHGVPQKAYSFFVEALMNKYLNRGLLMPQLEEHNPA</sequence>
<dbReference type="InParanoid" id="A0A1X7ST92"/>
<dbReference type="GO" id="GO:0016020">
    <property type="term" value="C:membrane"/>
    <property type="evidence" value="ECO:0007669"/>
    <property type="project" value="UniProtKB-SubCell"/>
</dbReference>
<proteinExistence type="predicted"/>
<dbReference type="EnsemblMetazoa" id="Aqu2.1.05306_001">
    <property type="protein sequence ID" value="Aqu2.1.05306_001"/>
    <property type="gene ID" value="Aqu2.1.05306"/>
</dbReference>
<reference evidence="6" key="1">
    <citation type="submission" date="2017-05" db="UniProtKB">
        <authorList>
            <consortium name="EnsemblMetazoa"/>
        </authorList>
    </citation>
    <scope>IDENTIFICATION</scope>
</reference>
<dbReference type="PANTHER" id="PTHR48041:SF139">
    <property type="entry name" value="PROTEIN SCARLET"/>
    <property type="match status" value="1"/>
</dbReference>
<organism evidence="6">
    <name type="scientific">Amphimedon queenslandica</name>
    <name type="common">Sponge</name>
    <dbReference type="NCBI Taxonomy" id="400682"/>
    <lineage>
        <taxon>Eukaryota</taxon>
        <taxon>Metazoa</taxon>
        <taxon>Porifera</taxon>
        <taxon>Demospongiae</taxon>
        <taxon>Heteroscleromorpha</taxon>
        <taxon>Haplosclerida</taxon>
        <taxon>Niphatidae</taxon>
        <taxon>Amphimedon</taxon>
    </lineage>
</organism>
<accession>A0A1X7ST92</accession>
<keyword evidence="2" id="KW-0813">Transport</keyword>
<dbReference type="PANTHER" id="PTHR48041">
    <property type="entry name" value="ABC TRANSPORTER G FAMILY MEMBER 28"/>
    <property type="match status" value="1"/>
</dbReference>
<dbReference type="InterPro" id="IPR027417">
    <property type="entry name" value="P-loop_NTPase"/>
</dbReference>
<evidence type="ECO:0000256" key="1">
    <source>
        <dbReference type="ARBA" id="ARBA00004141"/>
    </source>
</evidence>
<dbReference type="Gene3D" id="3.40.50.300">
    <property type="entry name" value="P-loop containing nucleotide triphosphate hydrolases"/>
    <property type="match status" value="1"/>
</dbReference>
<comment type="subcellular location">
    <subcellularLocation>
        <location evidence="1">Membrane</location>
        <topology evidence="1">Multi-pass membrane protein</topology>
    </subcellularLocation>
</comment>
<name>A0A1X7ST92_AMPQE</name>
<keyword evidence="4" id="KW-1133">Transmembrane helix</keyword>
<evidence type="ECO:0000256" key="5">
    <source>
        <dbReference type="ARBA" id="ARBA00023136"/>
    </source>
</evidence>
<dbReference type="OrthoDB" id="66620at2759"/>
<dbReference type="InterPro" id="IPR050352">
    <property type="entry name" value="ABCG_transporters"/>
</dbReference>
<dbReference type="eggNOG" id="KOG0061">
    <property type="taxonomic scope" value="Eukaryota"/>
</dbReference>
<keyword evidence="5" id="KW-0472">Membrane</keyword>
<dbReference type="GO" id="GO:0042626">
    <property type="term" value="F:ATPase-coupled transmembrane transporter activity"/>
    <property type="evidence" value="ECO:0007669"/>
    <property type="project" value="TreeGrafter"/>
</dbReference>